<organism evidence="7 8">
    <name type="scientific">Armatimonas rosea</name>
    <dbReference type="NCBI Taxonomy" id="685828"/>
    <lineage>
        <taxon>Bacteria</taxon>
        <taxon>Bacillati</taxon>
        <taxon>Armatimonadota</taxon>
        <taxon>Armatimonadia</taxon>
        <taxon>Armatimonadales</taxon>
        <taxon>Armatimonadaceae</taxon>
        <taxon>Armatimonas</taxon>
    </lineage>
</organism>
<comment type="similarity">
    <text evidence="4">Belongs to the AAA ATPase family.</text>
</comment>
<dbReference type="EMBL" id="JACHGW010000007">
    <property type="protein sequence ID" value="MBB6053501.1"/>
    <property type="molecule type" value="Genomic_DNA"/>
</dbReference>
<dbReference type="AlphaFoldDB" id="A0A7W9SVA9"/>
<dbReference type="InterPro" id="IPR050168">
    <property type="entry name" value="AAA_ATPase_domain"/>
</dbReference>
<proteinExistence type="inferred from homology"/>
<dbReference type="InterPro" id="IPR003960">
    <property type="entry name" value="ATPase_AAA_CS"/>
</dbReference>
<dbReference type="PANTHER" id="PTHR23077:SF171">
    <property type="entry name" value="NUCLEAR VALOSIN-CONTAINING PROTEIN-LIKE"/>
    <property type="match status" value="1"/>
</dbReference>
<dbReference type="GO" id="GO:0016887">
    <property type="term" value="F:ATP hydrolysis activity"/>
    <property type="evidence" value="ECO:0007669"/>
    <property type="project" value="InterPro"/>
</dbReference>
<keyword evidence="8" id="KW-1185">Reference proteome</keyword>
<accession>A0A7W9SVA9</accession>
<dbReference type="SUPFAM" id="SSF52540">
    <property type="entry name" value="P-loop containing nucleoside triphosphate hydrolases"/>
    <property type="match status" value="1"/>
</dbReference>
<evidence type="ECO:0000256" key="2">
    <source>
        <dbReference type="ARBA" id="ARBA00022840"/>
    </source>
</evidence>
<dbReference type="InterPro" id="IPR019734">
    <property type="entry name" value="TPR_rpt"/>
</dbReference>
<dbReference type="SMART" id="SM00028">
    <property type="entry name" value="TPR"/>
    <property type="match status" value="2"/>
</dbReference>
<comment type="caution">
    <text evidence="7">The sequence shown here is derived from an EMBL/GenBank/DDBJ whole genome shotgun (WGS) entry which is preliminary data.</text>
</comment>
<name>A0A7W9SVA9_ARMRO</name>
<feature type="domain" description="AAA+ ATPase" evidence="6">
    <location>
        <begin position="161"/>
        <end position="297"/>
    </location>
</feature>
<dbReference type="Gene3D" id="1.10.8.60">
    <property type="match status" value="1"/>
</dbReference>
<protein>
    <submittedName>
        <fullName evidence="7">Transitional endoplasmic reticulum ATPase</fullName>
    </submittedName>
</protein>
<dbReference type="Gene3D" id="1.25.40.10">
    <property type="entry name" value="Tetratricopeptide repeat domain"/>
    <property type="match status" value="1"/>
</dbReference>
<dbReference type="Proteomes" id="UP000520814">
    <property type="component" value="Unassembled WGS sequence"/>
</dbReference>
<dbReference type="SUPFAM" id="SSF48452">
    <property type="entry name" value="TPR-like"/>
    <property type="match status" value="1"/>
</dbReference>
<evidence type="ECO:0000313" key="7">
    <source>
        <dbReference type="EMBL" id="MBB6053501.1"/>
    </source>
</evidence>
<dbReference type="InterPro" id="IPR041569">
    <property type="entry name" value="AAA_lid_3"/>
</dbReference>
<dbReference type="Pfam" id="PF00004">
    <property type="entry name" value="AAA"/>
    <property type="match status" value="1"/>
</dbReference>
<dbReference type="FunFam" id="3.40.50.300:FF:001025">
    <property type="entry name" value="ATPase family, AAA domain-containing 2B"/>
    <property type="match status" value="1"/>
</dbReference>
<gene>
    <name evidence="7" type="ORF">HNQ39_005336</name>
</gene>
<dbReference type="PANTHER" id="PTHR23077">
    <property type="entry name" value="AAA-FAMILY ATPASE"/>
    <property type="match status" value="1"/>
</dbReference>
<dbReference type="GO" id="GO:0005524">
    <property type="term" value="F:ATP binding"/>
    <property type="evidence" value="ECO:0007669"/>
    <property type="project" value="UniProtKB-KW"/>
</dbReference>
<feature type="region of interest" description="Disordered" evidence="5">
    <location>
        <begin position="95"/>
        <end position="125"/>
    </location>
</feature>
<evidence type="ECO:0000313" key="8">
    <source>
        <dbReference type="Proteomes" id="UP000520814"/>
    </source>
</evidence>
<dbReference type="PROSITE" id="PS00674">
    <property type="entry name" value="AAA"/>
    <property type="match status" value="1"/>
</dbReference>
<sequence length="376" mass="41271">MTPEAELHYTRGRLHLRRGESLLPYAPSEKEMQTALENFEKALAIEPTHAEIHYWMAHALRHLSRTREARVAARKAVELAPQNDEYGRLVRLLESPAPEPTPSRAAPPLRNGATPSASPEPMRPTLTWDDVVLPAKTKRELRQMQLLLENPAQARRLGVDPPTGLLLYGPPGTGKTTIARILAAQAKCKFFATSPAEVNSMWVGEGEKAVAKLFNEARQNAPAIIFLDEVDALIPSRVGGMHMPSDKVVNQFLHEMDGLVANQGLFVVGATNRPDMLDPALVRGGRLSRQIEIPLPDEEARRSILEVCVKRAVIADDVDLDRLAAGAEEFSGADLRALVNEAGMQALIRLADEGGVEAVTMADFEIALENMDKTED</sequence>
<reference evidence="7 8" key="1">
    <citation type="submission" date="2020-08" db="EMBL/GenBank/DDBJ databases">
        <title>Genomic Encyclopedia of Type Strains, Phase IV (KMG-IV): sequencing the most valuable type-strain genomes for metagenomic binning, comparative biology and taxonomic classification.</title>
        <authorList>
            <person name="Goeker M."/>
        </authorList>
    </citation>
    <scope>NUCLEOTIDE SEQUENCE [LARGE SCALE GENOMIC DNA]</scope>
    <source>
        <strain evidence="7 8">DSM 23562</strain>
    </source>
</reference>
<evidence type="ECO:0000256" key="3">
    <source>
        <dbReference type="ARBA" id="ARBA00023054"/>
    </source>
</evidence>
<keyword evidence="3" id="KW-0175">Coiled coil</keyword>
<dbReference type="InterPro" id="IPR027417">
    <property type="entry name" value="P-loop_NTPase"/>
</dbReference>
<dbReference type="InterPro" id="IPR011990">
    <property type="entry name" value="TPR-like_helical_dom_sf"/>
</dbReference>
<dbReference type="InterPro" id="IPR003593">
    <property type="entry name" value="AAA+_ATPase"/>
</dbReference>
<dbReference type="Pfam" id="PF17862">
    <property type="entry name" value="AAA_lid_3"/>
    <property type="match status" value="1"/>
</dbReference>
<keyword evidence="2 4" id="KW-0067">ATP-binding</keyword>
<dbReference type="SMART" id="SM00382">
    <property type="entry name" value="AAA"/>
    <property type="match status" value="1"/>
</dbReference>
<dbReference type="RefSeq" id="WP_184203593.1">
    <property type="nucleotide sequence ID" value="NZ_JACHGW010000007.1"/>
</dbReference>
<dbReference type="Gene3D" id="3.40.50.300">
    <property type="entry name" value="P-loop containing nucleotide triphosphate hydrolases"/>
    <property type="match status" value="1"/>
</dbReference>
<evidence type="ECO:0000256" key="5">
    <source>
        <dbReference type="SAM" id="MobiDB-lite"/>
    </source>
</evidence>
<dbReference type="Pfam" id="PF14559">
    <property type="entry name" value="TPR_19"/>
    <property type="match status" value="1"/>
</dbReference>
<evidence type="ECO:0000256" key="4">
    <source>
        <dbReference type="RuleBase" id="RU003651"/>
    </source>
</evidence>
<keyword evidence="1 4" id="KW-0547">Nucleotide-binding</keyword>
<dbReference type="InterPro" id="IPR003959">
    <property type="entry name" value="ATPase_AAA_core"/>
</dbReference>
<evidence type="ECO:0000259" key="6">
    <source>
        <dbReference type="SMART" id="SM00382"/>
    </source>
</evidence>
<evidence type="ECO:0000256" key="1">
    <source>
        <dbReference type="ARBA" id="ARBA00022741"/>
    </source>
</evidence>